<dbReference type="SMART" id="SM00312">
    <property type="entry name" value="PX"/>
    <property type="match status" value="1"/>
</dbReference>
<dbReference type="PROSITE" id="PS50002">
    <property type="entry name" value="SH3"/>
    <property type="match status" value="2"/>
</dbReference>
<dbReference type="FunFam" id="3.30.1520.10:FF:000040">
    <property type="entry name" value="NADPH oxidase organizer 1"/>
    <property type="match status" value="1"/>
</dbReference>
<dbReference type="GeneTree" id="ENSGT00940000158812"/>
<dbReference type="AlphaFoldDB" id="H3C3J6"/>
<dbReference type="Pfam" id="PF00018">
    <property type="entry name" value="SH3_1"/>
    <property type="match status" value="1"/>
</dbReference>
<reference evidence="6" key="3">
    <citation type="submission" date="2025-09" db="UniProtKB">
        <authorList>
            <consortium name="Ensembl"/>
        </authorList>
    </citation>
    <scope>IDENTIFICATION</scope>
</reference>
<dbReference type="HOGENOM" id="CLU_030529_2_1_1"/>
<dbReference type="InterPro" id="IPR036871">
    <property type="entry name" value="PX_dom_sf"/>
</dbReference>
<sequence>MTGDQRFVISARLIGAVQRHTPKRTQTFMISASWSDQAEVIVYRSFQDFRKFHRQLKKNFPQLNPFRKNNRVIPKFKGEARRSSLPKKGSARLVKRMKFLESYCHKLLKCKMSVTRNSAVTQFFMPKDHDLNPDFTKNSIVMLLSDDLPDGSGGAKGEVNNITHPFVTQTYRCVDAFETRDTKNRPFKVAVDEKLDVLIKDPAGWWLVENESKRLAWFPAPYLELWDCADDADAEHQQGGVLYCAVRSYTTNKNDEVSVPIGSVVEVLRKSDDGWWLIRHNGKAGYIPSMYLQLYNNPRAGLFNLKKHHSSTLNLATSRGAEESPISEFSSSSKEEPQNRSSSPDISLSRAERSSVSSGSSGSLGSRDSEKSSSAPRVPPRPKTEEIMTRCSTMTRKAALATK</sequence>
<dbReference type="PANTHER" id="PTHR15706:SF10">
    <property type="entry name" value="NADPH OXIDASE ORGANIZER 1"/>
    <property type="match status" value="1"/>
</dbReference>
<feature type="domain" description="SH3" evidence="4">
    <location>
        <begin position="166"/>
        <end position="228"/>
    </location>
</feature>
<dbReference type="SUPFAM" id="SSF64268">
    <property type="entry name" value="PX domain"/>
    <property type="match status" value="1"/>
</dbReference>
<dbReference type="FunFam" id="2.30.30.40:FF:000233">
    <property type="entry name" value="NADPH oxidase organizer 1"/>
    <property type="match status" value="1"/>
</dbReference>
<feature type="domain" description="SH3" evidence="4">
    <location>
        <begin position="238"/>
        <end position="297"/>
    </location>
</feature>
<evidence type="ECO:0000313" key="6">
    <source>
        <dbReference type="Ensembl" id="ENSTNIP00000002815.1"/>
    </source>
</evidence>
<dbReference type="SUPFAM" id="SSF50044">
    <property type="entry name" value="SH3-domain"/>
    <property type="match status" value="2"/>
</dbReference>
<keyword evidence="1 2" id="KW-0728">SH3 domain</keyword>
<dbReference type="Pfam" id="PF00787">
    <property type="entry name" value="PX"/>
    <property type="match status" value="1"/>
</dbReference>
<dbReference type="GO" id="GO:0042554">
    <property type="term" value="P:superoxide anion generation"/>
    <property type="evidence" value="ECO:0007669"/>
    <property type="project" value="TreeGrafter"/>
</dbReference>
<evidence type="ECO:0000313" key="7">
    <source>
        <dbReference type="Proteomes" id="UP000007303"/>
    </source>
</evidence>
<dbReference type="PROSITE" id="PS50195">
    <property type="entry name" value="PX"/>
    <property type="match status" value="1"/>
</dbReference>
<feature type="region of interest" description="Disordered" evidence="3">
    <location>
        <begin position="316"/>
        <end position="403"/>
    </location>
</feature>
<feature type="compositionally biased region" description="Low complexity" evidence="3">
    <location>
        <begin position="323"/>
        <end position="332"/>
    </location>
</feature>
<dbReference type="Proteomes" id="UP000007303">
    <property type="component" value="Unassembled WGS sequence"/>
</dbReference>
<dbReference type="InterPro" id="IPR035758">
    <property type="entry name" value="NoxO1_SH3_2"/>
</dbReference>
<dbReference type="GO" id="GO:0035091">
    <property type="term" value="F:phosphatidylinositol binding"/>
    <property type="evidence" value="ECO:0007669"/>
    <property type="project" value="InterPro"/>
</dbReference>
<evidence type="ECO:0000256" key="2">
    <source>
        <dbReference type="PROSITE-ProRule" id="PRU00192"/>
    </source>
</evidence>
<keyword evidence="7" id="KW-1185">Reference proteome</keyword>
<dbReference type="InterPro" id="IPR051228">
    <property type="entry name" value="NADPH_Oxidase/PX-Domain"/>
</dbReference>
<dbReference type="Gene3D" id="3.30.1520.10">
    <property type="entry name" value="Phox-like domain"/>
    <property type="match status" value="1"/>
</dbReference>
<dbReference type="Ensembl" id="ENSTNIT00000001240.1">
    <property type="protein sequence ID" value="ENSTNIP00000002815.1"/>
    <property type="gene ID" value="ENSTNIG00000001622.1"/>
</dbReference>
<proteinExistence type="predicted"/>
<dbReference type="GO" id="GO:0016176">
    <property type="term" value="F:superoxide-generating NADPH oxidase activator activity"/>
    <property type="evidence" value="ECO:0007669"/>
    <property type="project" value="InterPro"/>
</dbReference>
<reference evidence="6" key="2">
    <citation type="submission" date="2025-08" db="UniProtKB">
        <authorList>
            <consortium name="Ensembl"/>
        </authorList>
    </citation>
    <scope>IDENTIFICATION</scope>
</reference>
<protein>
    <submittedName>
        <fullName evidence="6">NADPH oxidase organizer 1b</fullName>
    </submittedName>
</protein>
<accession>H3C3J6</accession>
<dbReference type="FunFam" id="2.30.30.40:FF:000219">
    <property type="entry name" value="NADPH oxidase organizer 1"/>
    <property type="match status" value="1"/>
</dbReference>
<dbReference type="InterPro" id="IPR001655">
    <property type="entry name" value="P47PHOX"/>
</dbReference>
<evidence type="ECO:0000259" key="4">
    <source>
        <dbReference type="PROSITE" id="PS50002"/>
    </source>
</evidence>
<dbReference type="InterPro" id="IPR001683">
    <property type="entry name" value="PX_dom"/>
</dbReference>
<dbReference type="InParanoid" id="H3C3J6"/>
<name>H3C3J6_TETNG</name>
<evidence type="ECO:0000256" key="1">
    <source>
        <dbReference type="ARBA" id="ARBA00022443"/>
    </source>
</evidence>
<dbReference type="InterPro" id="IPR001452">
    <property type="entry name" value="SH3_domain"/>
</dbReference>
<evidence type="ECO:0000256" key="3">
    <source>
        <dbReference type="SAM" id="MobiDB-lite"/>
    </source>
</evidence>
<dbReference type="GO" id="GO:0005737">
    <property type="term" value="C:cytoplasm"/>
    <property type="evidence" value="ECO:0007669"/>
    <property type="project" value="InterPro"/>
</dbReference>
<dbReference type="PANTHER" id="PTHR15706">
    <property type="entry name" value="SH3 MULTIPLE DOMAIN"/>
    <property type="match status" value="1"/>
</dbReference>
<dbReference type="FunCoup" id="H3C3J6">
    <property type="interactions" value="577"/>
</dbReference>
<reference evidence="7" key="1">
    <citation type="journal article" date="2004" name="Nature">
        <title>Genome duplication in the teleost fish Tetraodon nigroviridis reveals the early vertebrate proto-karyotype.</title>
        <authorList>
            <person name="Jaillon O."/>
            <person name="Aury J.-M."/>
            <person name="Brunet F."/>
            <person name="Petit J.-L."/>
            <person name="Stange-Thomann N."/>
            <person name="Mauceli E."/>
            <person name="Bouneau L."/>
            <person name="Fischer C."/>
            <person name="Ozouf-Costaz C."/>
            <person name="Bernot A."/>
            <person name="Nicaud S."/>
            <person name="Jaffe D."/>
            <person name="Fisher S."/>
            <person name="Lutfalla G."/>
            <person name="Dossat C."/>
            <person name="Segurens B."/>
            <person name="Dasilva C."/>
            <person name="Salanoubat M."/>
            <person name="Levy M."/>
            <person name="Boudet N."/>
            <person name="Castellano S."/>
            <person name="Anthouard V."/>
            <person name="Jubin C."/>
            <person name="Castelli V."/>
            <person name="Katinka M."/>
            <person name="Vacherie B."/>
            <person name="Biemont C."/>
            <person name="Skalli Z."/>
            <person name="Cattolico L."/>
            <person name="Poulain J."/>
            <person name="De Berardinis V."/>
            <person name="Cruaud C."/>
            <person name="Duprat S."/>
            <person name="Brottier P."/>
            <person name="Coutanceau J.-P."/>
            <person name="Gouzy J."/>
            <person name="Parra G."/>
            <person name="Lardier G."/>
            <person name="Chapple C."/>
            <person name="McKernan K.J."/>
            <person name="McEwan P."/>
            <person name="Bosak S."/>
            <person name="Kellis M."/>
            <person name="Volff J.-N."/>
            <person name="Guigo R."/>
            <person name="Zody M.C."/>
            <person name="Mesirov J."/>
            <person name="Lindblad-Toh K."/>
            <person name="Birren B."/>
            <person name="Nusbaum C."/>
            <person name="Kahn D."/>
            <person name="Robinson-Rechavi M."/>
            <person name="Laudet V."/>
            <person name="Schachter V."/>
            <person name="Quetier F."/>
            <person name="Saurin W."/>
            <person name="Scarpelli C."/>
            <person name="Wincker P."/>
            <person name="Lander E.S."/>
            <person name="Weissenbach J."/>
            <person name="Roest Crollius H."/>
        </authorList>
    </citation>
    <scope>NUCLEOTIDE SEQUENCE [LARGE SCALE GENOMIC DNA]</scope>
</reference>
<dbReference type="STRING" id="99883.ENSTNIP00000002815"/>
<dbReference type="CDD" id="cd12024">
    <property type="entry name" value="SH3_NoxO1_2"/>
    <property type="match status" value="1"/>
</dbReference>
<dbReference type="InterPro" id="IPR036028">
    <property type="entry name" value="SH3-like_dom_sf"/>
</dbReference>
<feature type="domain" description="PX" evidence="5">
    <location>
        <begin position="1"/>
        <end position="131"/>
    </location>
</feature>
<evidence type="ECO:0000259" key="5">
    <source>
        <dbReference type="PROSITE" id="PS50195"/>
    </source>
</evidence>
<organism evidence="6 7">
    <name type="scientific">Tetraodon nigroviridis</name>
    <name type="common">Spotted green pufferfish</name>
    <name type="synonym">Chelonodon nigroviridis</name>
    <dbReference type="NCBI Taxonomy" id="99883"/>
    <lineage>
        <taxon>Eukaryota</taxon>
        <taxon>Metazoa</taxon>
        <taxon>Chordata</taxon>
        <taxon>Craniata</taxon>
        <taxon>Vertebrata</taxon>
        <taxon>Euteleostomi</taxon>
        <taxon>Actinopterygii</taxon>
        <taxon>Neopterygii</taxon>
        <taxon>Teleostei</taxon>
        <taxon>Neoteleostei</taxon>
        <taxon>Acanthomorphata</taxon>
        <taxon>Eupercaria</taxon>
        <taxon>Tetraodontiformes</taxon>
        <taxon>Tetradontoidea</taxon>
        <taxon>Tetraodontidae</taxon>
        <taxon>Tetraodon</taxon>
    </lineage>
</organism>
<dbReference type="PRINTS" id="PR00498">
    <property type="entry name" value="P47PHOX"/>
</dbReference>
<dbReference type="Gene3D" id="2.30.30.40">
    <property type="entry name" value="SH3 Domains"/>
    <property type="match status" value="2"/>
</dbReference>
<feature type="compositionally biased region" description="Low complexity" evidence="3">
    <location>
        <begin position="354"/>
        <end position="366"/>
    </location>
</feature>
<dbReference type="OMA" id="TLYCAVR"/>
<dbReference type="SMART" id="SM00326">
    <property type="entry name" value="SH3"/>
    <property type="match status" value="2"/>
</dbReference>